<comment type="caution">
    <text evidence="2">The sequence shown here is derived from an EMBL/GenBank/DDBJ whole genome shotgun (WGS) entry which is preliminary data.</text>
</comment>
<gene>
    <name evidence="2" type="ORF">KPSA1_04830</name>
</gene>
<dbReference type="EMBL" id="BGJZ01000238">
    <property type="protein sequence ID" value="GBH11390.1"/>
    <property type="molecule type" value="Genomic_DNA"/>
</dbReference>
<reference evidence="2 3" key="1">
    <citation type="submission" date="2018-04" db="EMBL/GenBank/DDBJ databases">
        <title>Draft genome sequence of Pseudomonas syringae pv. actinidiae biovar 1 strains isolated from kiwifruit in Kagawa prefecture.</title>
        <authorList>
            <person name="Tabuchi M."/>
            <person name="Saito M."/>
            <person name="Fujiwara S."/>
            <person name="Sasa N."/>
            <person name="Akimitsu K."/>
            <person name="Gomi K."/>
            <person name="Konishi-Sugita S."/>
            <person name="Hamano K."/>
            <person name="Kataoka I."/>
        </authorList>
    </citation>
    <scope>NUCLEOTIDE SEQUENCE [LARGE SCALE GENOMIC DNA]</scope>
    <source>
        <strain evidence="2 3">MAFF212206</strain>
    </source>
</reference>
<dbReference type="AlphaFoldDB" id="A0A2V0QRZ5"/>
<name>A0A2V0QRZ5_PSESF</name>
<evidence type="ECO:0000256" key="1">
    <source>
        <dbReference type="SAM" id="MobiDB-lite"/>
    </source>
</evidence>
<feature type="compositionally biased region" description="Pro residues" evidence="1">
    <location>
        <begin position="18"/>
        <end position="30"/>
    </location>
</feature>
<evidence type="ECO:0000313" key="2">
    <source>
        <dbReference type="EMBL" id="GBH11390.1"/>
    </source>
</evidence>
<sequence>MRRPKCPLRPMRFFRPAPLRPPGPVRPPMPSSLLTAARTGPPAFPTSTPNRPKTRLRRAMTCRSSRAGTRLRLTRTRSPQARTIRPMPLTSPPLPIAATICLQRHLSPAMTLTLPALTRHLTTHRQLPLHWRTGRPLPIQLWTLRLIPHCKRWRHKRLPCRQPEYRRRKSRLHLLLRPSLQLRLRLQRRSSLKKPSIRTPILWTGWKRCSWRSKMPAPERSWLHRTLTPPTRRRLQTQKLIQTRI</sequence>
<dbReference type="Proteomes" id="UP000247480">
    <property type="component" value="Unassembled WGS sequence"/>
</dbReference>
<organism evidence="2 3">
    <name type="scientific">Pseudomonas syringae pv. actinidiae</name>
    <dbReference type="NCBI Taxonomy" id="103796"/>
    <lineage>
        <taxon>Bacteria</taxon>
        <taxon>Pseudomonadati</taxon>
        <taxon>Pseudomonadota</taxon>
        <taxon>Gammaproteobacteria</taxon>
        <taxon>Pseudomonadales</taxon>
        <taxon>Pseudomonadaceae</taxon>
        <taxon>Pseudomonas</taxon>
        <taxon>Pseudomonas syringae</taxon>
    </lineage>
</organism>
<accession>A0A2V0QRZ5</accession>
<proteinExistence type="predicted"/>
<evidence type="ECO:0000313" key="3">
    <source>
        <dbReference type="Proteomes" id="UP000247480"/>
    </source>
</evidence>
<protein>
    <submittedName>
        <fullName evidence="2">Uncharacterized protein</fullName>
    </submittedName>
</protein>
<feature type="region of interest" description="Disordered" evidence="1">
    <location>
        <begin position="1"/>
        <end position="53"/>
    </location>
</feature>
<feature type="compositionally biased region" description="Low complexity" evidence="1">
    <location>
        <begin position="8"/>
        <end position="17"/>
    </location>
</feature>